<dbReference type="InterPro" id="IPR016032">
    <property type="entry name" value="Sig_transdc_resp-reg_C-effctor"/>
</dbReference>
<feature type="domain" description="HTH luxR-type" evidence="5">
    <location>
        <begin position="157"/>
        <end position="222"/>
    </location>
</feature>
<dbReference type="PRINTS" id="PR00038">
    <property type="entry name" value="HTHLUXR"/>
</dbReference>
<protein>
    <submittedName>
        <fullName evidence="7">DNA-binding NarL/FixJ family response regulator</fullName>
    </submittedName>
</protein>
<accession>A0A7W0CPH6</accession>
<proteinExistence type="predicted"/>
<dbReference type="CDD" id="cd06170">
    <property type="entry name" value="LuxR_C_like"/>
    <property type="match status" value="1"/>
</dbReference>
<dbReference type="RefSeq" id="WP_181613636.1">
    <property type="nucleotide sequence ID" value="NZ_BAABAM010000004.1"/>
</dbReference>
<evidence type="ECO:0000313" key="7">
    <source>
        <dbReference type="EMBL" id="MBA2894927.1"/>
    </source>
</evidence>
<dbReference type="AlphaFoldDB" id="A0A7W0CPH6"/>
<dbReference type="PROSITE" id="PS00622">
    <property type="entry name" value="HTH_LUXR_1"/>
    <property type="match status" value="1"/>
</dbReference>
<dbReference type="PANTHER" id="PTHR43214">
    <property type="entry name" value="TWO-COMPONENT RESPONSE REGULATOR"/>
    <property type="match status" value="1"/>
</dbReference>
<evidence type="ECO:0000313" key="8">
    <source>
        <dbReference type="Proteomes" id="UP000530928"/>
    </source>
</evidence>
<dbReference type="GO" id="GO:0000160">
    <property type="term" value="P:phosphorelay signal transduction system"/>
    <property type="evidence" value="ECO:0007669"/>
    <property type="project" value="InterPro"/>
</dbReference>
<keyword evidence="3" id="KW-0804">Transcription</keyword>
<sequence>MAQPDESGEAMPALRIVVGEPDRMTRARLRGVLHMGNGVYVVGEAGATHGLHDLIVRHRPRIAVVSAGLRRPDGAECALAVAGHARHRLRVLLISETLDEELLGRALRMGVGGFVHRETLMEEIVQAVRLVAAGHTYISTSMITRLRDRIAHTVCGLDRRPEALTRREAEVLALVATGLSNAGIAARLGIGAGTVRSHLARILAKLSAANRAHAVGIAYESGFISPATSRTAGETA</sequence>
<name>A0A7W0CPH6_9ACTN</name>
<evidence type="ECO:0000256" key="2">
    <source>
        <dbReference type="ARBA" id="ARBA00023125"/>
    </source>
</evidence>
<dbReference type="PROSITE" id="PS50110">
    <property type="entry name" value="RESPONSE_REGULATORY"/>
    <property type="match status" value="1"/>
</dbReference>
<reference evidence="7 8" key="1">
    <citation type="submission" date="2020-07" db="EMBL/GenBank/DDBJ databases">
        <title>Genomic Encyclopedia of Type Strains, Phase IV (KMG-IV): sequencing the most valuable type-strain genomes for metagenomic binning, comparative biology and taxonomic classification.</title>
        <authorList>
            <person name="Goeker M."/>
        </authorList>
    </citation>
    <scope>NUCLEOTIDE SEQUENCE [LARGE SCALE GENOMIC DNA]</scope>
    <source>
        <strain evidence="7 8">DSM 45533</strain>
    </source>
</reference>
<dbReference type="PANTHER" id="PTHR43214:SF24">
    <property type="entry name" value="TRANSCRIPTIONAL REGULATORY PROTEIN NARL-RELATED"/>
    <property type="match status" value="1"/>
</dbReference>
<dbReference type="InterPro" id="IPR011006">
    <property type="entry name" value="CheY-like_superfamily"/>
</dbReference>
<comment type="caution">
    <text evidence="4">Lacks conserved residue(s) required for the propagation of feature annotation.</text>
</comment>
<comment type="caution">
    <text evidence="7">The sequence shown here is derived from an EMBL/GenBank/DDBJ whole genome shotgun (WGS) entry which is preliminary data.</text>
</comment>
<keyword evidence="2 7" id="KW-0238">DNA-binding</keyword>
<dbReference type="InterPro" id="IPR001789">
    <property type="entry name" value="Sig_transdc_resp-reg_receiver"/>
</dbReference>
<dbReference type="SMART" id="SM00421">
    <property type="entry name" value="HTH_LUXR"/>
    <property type="match status" value="1"/>
</dbReference>
<dbReference type="Pfam" id="PF00196">
    <property type="entry name" value="GerE"/>
    <property type="match status" value="1"/>
</dbReference>
<organism evidence="7 8">
    <name type="scientific">Nonomuraea soli</name>
    <dbReference type="NCBI Taxonomy" id="1032476"/>
    <lineage>
        <taxon>Bacteria</taxon>
        <taxon>Bacillati</taxon>
        <taxon>Actinomycetota</taxon>
        <taxon>Actinomycetes</taxon>
        <taxon>Streptosporangiales</taxon>
        <taxon>Streptosporangiaceae</taxon>
        <taxon>Nonomuraea</taxon>
    </lineage>
</organism>
<dbReference type="EMBL" id="JACDUR010000006">
    <property type="protein sequence ID" value="MBA2894927.1"/>
    <property type="molecule type" value="Genomic_DNA"/>
</dbReference>
<gene>
    <name evidence="7" type="ORF">HNR30_006299</name>
</gene>
<evidence type="ECO:0000256" key="4">
    <source>
        <dbReference type="PROSITE-ProRule" id="PRU00169"/>
    </source>
</evidence>
<dbReference type="GO" id="GO:0006355">
    <property type="term" value="P:regulation of DNA-templated transcription"/>
    <property type="evidence" value="ECO:0007669"/>
    <property type="project" value="InterPro"/>
</dbReference>
<dbReference type="PROSITE" id="PS50043">
    <property type="entry name" value="HTH_LUXR_2"/>
    <property type="match status" value="1"/>
</dbReference>
<keyword evidence="8" id="KW-1185">Reference proteome</keyword>
<feature type="domain" description="Response regulatory" evidence="6">
    <location>
        <begin position="15"/>
        <end position="132"/>
    </location>
</feature>
<evidence type="ECO:0000256" key="1">
    <source>
        <dbReference type="ARBA" id="ARBA00023015"/>
    </source>
</evidence>
<dbReference type="InterPro" id="IPR000792">
    <property type="entry name" value="Tscrpt_reg_LuxR_C"/>
</dbReference>
<keyword evidence="1" id="KW-0805">Transcription regulation</keyword>
<dbReference type="Gene3D" id="3.40.50.2300">
    <property type="match status" value="1"/>
</dbReference>
<evidence type="ECO:0000259" key="6">
    <source>
        <dbReference type="PROSITE" id="PS50110"/>
    </source>
</evidence>
<dbReference type="Proteomes" id="UP000530928">
    <property type="component" value="Unassembled WGS sequence"/>
</dbReference>
<evidence type="ECO:0000256" key="3">
    <source>
        <dbReference type="ARBA" id="ARBA00023163"/>
    </source>
</evidence>
<dbReference type="GO" id="GO:0003677">
    <property type="term" value="F:DNA binding"/>
    <property type="evidence" value="ECO:0007669"/>
    <property type="project" value="UniProtKB-KW"/>
</dbReference>
<dbReference type="SUPFAM" id="SSF46894">
    <property type="entry name" value="C-terminal effector domain of the bipartite response regulators"/>
    <property type="match status" value="1"/>
</dbReference>
<dbReference type="SUPFAM" id="SSF52172">
    <property type="entry name" value="CheY-like"/>
    <property type="match status" value="1"/>
</dbReference>
<evidence type="ECO:0000259" key="5">
    <source>
        <dbReference type="PROSITE" id="PS50043"/>
    </source>
</evidence>
<dbReference type="InterPro" id="IPR039420">
    <property type="entry name" value="WalR-like"/>
</dbReference>